<evidence type="ECO:0000313" key="1">
    <source>
        <dbReference type="EMBL" id="MCW3168397.1"/>
    </source>
</evidence>
<name>A0ABT3HX64_9FLAO</name>
<organism evidence="1 2">
    <name type="scientific">Chryseobacterium kimseyorum</name>
    <dbReference type="NCBI Taxonomy" id="2984028"/>
    <lineage>
        <taxon>Bacteria</taxon>
        <taxon>Pseudomonadati</taxon>
        <taxon>Bacteroidota</taxon>
        <taxon>Flavobacteriia</taxon>
        <taxon>Flavobacteriales</taxon>
        <taxon>Weeksellaceae</taxon>
        <taxon>Chryseobacterium group</taxon>
        <taxon>Chryseobacterium</taxon>
    </lineage>
</organism>
<reference evidence="1" key="1">
    <citation type="submission" date="2022-10" db="EMBL/GenBank/DDBJ databases">
        <title>Chryseobacterium babae sp. nov. isolated from the gut of the beetle Oryctes rhinoceros, and Chryseobacterium kimseyorum sp. nov., isolated from a stick insect rearing cage.</title>
        <authorList>
            <person name="Shelomi M."/>
            <person name="Han C.-J."/>
            <person name="Chen W.-M."/>
            <person name="Chen H.-K."/>
            <person name="Liaw S.-J."/>
            <person name="Muhle E."/>
            <person name="Clermont D."/>
        </authorList>
    </citation>
    <scope>NUCLEOTIDE SEQUENCE</scope>
    <source>
        <strain evidence="1">09-1422</strain>
    </source>
</reference>
<gene>
    <name evidence="1" type="ORF">OMO38_07640</name>
</gene>
<comment type="caution">
    <text evidence="1">The sequence shown here is derived from an EMBL/GenBank/DDBJ whole genome shotgun (WGS) entry which is preliminary data.</text>
</comment>
<evidence type="ECO:0008006" key="3">
    <source>
        <dbReference type="Google" id="ProtNLM"/>
    </source>
</evidence>
<dbReference type="PROSITE" id="PS51257">
    <property type="entry name" value="PROKAR_LIPOPROTEIN"/>
    <property type="match status" value="1"/>
</dbReference>
<keyword evidence="2" id="KW-1185">Reference proteome</keyword>
<dbReference type="Proteomes" id="UP001163731">
    <property type="component" value="Unassembled WGS sequence"/>
</dbReference>
<dbReference type="RefSeq" id="WP_264749611.1">
    <property type="nucleotide sequence ID" value="NZ_JAPDHW010000004.1"/>
</dbReference>
<evidence type="ECO:0000313" key="2">
    <source>
        <dbReference type="Proteomes" id="UP001163731"/>
    </source>
</evidence>
<sequence>MKTKKKFFSKLLLTGIFLLIISSCENKKDAGNPLLDTQWSGIGKIPMAEEIILKFSKDKMDVILENKVIESTRYEVKGNQINFSKISGGSPCEVGAKGNYSFEITGDKLTIDAVTDECVARTKSLKGSILTRIEP</sequence>
<proteinExistence type="predicted"/>
<protein>
    <recommendedName>
        <fullName evidence="3">Lipocalin-like domain-containing protein</fullName>
    </recommendedName>
</protein>
<accession>A0ABT3HX64</accession>
<dbReference type="EMBL" id="JAPDHW010000004">
    <property type="protein sequence ID" value="MCW3168397.1"/>
    <property type="molecule type" value="Genomic_DNA"/>
</dbReference>